<dbReference type="RefSeq" id="WP_207109944.1">
    <property type="nucleotide sequence ID" value="NZ_JAFLVR010000051.1"/>
</dbReference>
<keyword evidence="3 7" id="KW-0812">Transmembrane</keyword>
<evidence type="ECO:0000256" key="7">
    <source>
        <dbReference type="SAM" id="Phobius"/>
    </source>
</evidence>
<reference evidence="9 10" key="1">
    <citation type="submission" date="2021-03" db="EMBL/GenBank/DDBJ databases">
        <title>Enterococcal diversity collection.</title>
        <authorList>
            <person name="Gilmore M.S."/>
            <person name="Schwartzman J."/>
            <person name="Van Tyne D."/>
            <person name="Martin M."/>
            <person name="Earl A.M."/>
            <person name="Manson A.L."/>
            <person name="Straub T."/>
            <person name="Salamzade R."/>
            <person name="Saavedra J."/>
            <person name="Lebreton F."/>
            <person name="Prichula J."/>
            <person name="Schaufler K."/>
            <person name="Gaca A."/>
            <person name="Sgardioli B."/>
            <person name="Wagenaar J."/>
            <person name="Strong T."/>
        </authorList>
    </citation>
    <scope>NUCLEOTIDE SEQUENCE [LARGE SCALE GENOMIC DNA]</scope>
    <source>
        <strain evidence="9 10">MJM16</strain>
    </source>
</reference>
<evidence type="ECO:0000256" key="1">
    <source>
        <dbReference type="ARBA" id="ARBA00004162"/>
    </source>
</evidence>
<dbReference type="InterPro" id="IPR007168">
    <property type="entry name" value="Phageshock_PspC_N"/>
</dbReference>
<dbReference type="EMBL" id="JAFLVR010000051">
    <property type="protein sequence ID" value="MBO0454206.1"/>
    <property type="molecule type" value="Genomic_DNA"/>
</dbReference>
<accession>A0ABS3HL80</accession>
<dbReference type="PANTHER" id="PTHR33885">
    <property type="entry name" value="PHAGE SHOCK PROTEIN C"/>
    <property type="match status" value="1"/>
</dbReference>
<evidence type="ECO:0000313" key="10">
    <source>
        <dbReference type="Proteomes" id="UP000664495"/>
    </source>
</evidence>
<gene>
    <name evidence="9" type="ORF">JZO85_18270</name>
</gene>
<keyword evidence="4 7" id="KW-1133">Transmembrane helix</keyword>
<feature type="domain" description="Phage shock protein PspC N-terminal" evidence="8">
    <location>
        <begin position="3"/>
        <end position="61"/>
    </location>
</feature>
<evidence type="ECO:0000313" key="9">
    <source>
        <dbReference type="EMBL" id="MBO0454206.1"/>
    </source>
</evidence>
<keyword evidence="10" id="KW-1185">Reference proteome</keyword>
<proteinExistence type="predicted"/>
<dbReference type="InterPro" id="IPR052027">
    <property type="entry name" value="PspC"/>
</dbReference>
<feature type="transmembrane region" description="Helical" evidence="7">
    <location>
        <begin position="35"/>
        <end position="57"/>
    </location>
</feature>
<evidence type="ECO:0000256" key="6">
    <source>
        <dbReference type="SAM" id="MobiDB-lite"/>
    </source>
</evidence>
<dbReference type="Proteomes" id="UP000664495">
    <property type="component" value="Unassembled WGS sequence"/>
</dbReference>
<evidence type="ECO:0000256" key="4">
    <source>
        <dbReference type="ARBA" id="ARBA00022989"/>
    </source>
</evidence>
<comment type="caution">
    <text evidence="9">The sequence shown here is derived from an EMBL/GenBank/DDBJ whole genome shotgun (WGS) entry which is preliminary data.</text>
</comment>
<organism evidence="9 10">
    <name type="scientific">Candidatus Enterococcus murrayae</name>
    <dbReference type="NCBI Taxonomy" id="2815321"/>
    <lineage>
        <taxon>Bacteria</taxon>
        <taxon>Bacillati</taxon>
        <taxon>Bacillota</taxon>
        <taxon>Bacilli</taxon>
        <taxon>Lactobacillales</taxon>
        <taxon>Enterococcaceae</taxon>
        <taxon>Enterococcus</taxon>
    </lineage>
</organism>
<feature type="region of interest" description="Disordered" evidence="6">
    <location>
        <begin position="63"/>
        <end position="97"/>
    </location>
</feature>
<comment type="subcellular location">
    <subcellularLocation>
        <location evidence="1">Cell membrane</location>
        <topology evidence="1">Single-pass membrane protein</topology>
    </subcellularLocation>
</comment>
<dbReference type="PANTHER" id="PTHR33885:SF3">
    <property type="entry name" value="PHAGE SHOCK PROTEIN C"/>
    <property type="match status" value="1"/>
</dbReference>
<sequence>MMKKMTKSQNNRVLTGTIAGVAEYFGIDPTIARVAFVFSNFFLDGAPILLYFVLMAIMPKAESRNRSYERPYSRPERQPERQPKQAETTADDAWSDF</sequence>
<keyword evidence="5 7" id="KW-0472">Membrane</keyword>
<evidence type="ECO:0000256" key="3">
    <source>
        <dbReference type="ARBA" id="ARBA00022692"/>
    </source>
</evidence>
<dbReference type="Pfam" id="PF04024">
    <property type="entry name" value="PspC"/>
    <property type="match status" value="1"/>
</dbReference>
<evidence type="ECO:0000259" key="8">
    <source>
        <dbReference type="Pfam" id="PF04024"/>
    </source>
</evidence>
<evidence type="ECO:0000256" key="5">
    <source>
        <dbReference type="ARBA" id="ARBA00023136"/>
    </source>
</evidence>
<evidence type="ECO:0000256" key="2">
    <source>
        <dbReference type="ARBA" id="ARBA00022475"/>
    </source>
</evidence>
<name>A0ABS3HL80_9ENTE</name>
<feature type="compositionally biased region" description="Basic and acidic residues" evidence="6">
    <location>
        <begin position="63"/>
        <end position="84"/>
    </location>
</feature>
<protein>
    <submittedName>
        <fullName evidence="9">PspC domain-containing protein</fullName>
    </submittedName>
</protein>
<keyword evidence="2" id="KW-1003">Cell membrane</keyword>